<evidence type="ECO:0000313" key="2">
    <source>
        <dbReference type="Proteomes" id="UP001523401"/>
    </source>
</evidence>
<dbReference type="InterPro" id="IPR043746">
    <property type="entry name" value="DUF5691"/>
</dbReference>
<comment type="caution">
    <text evidence="1">The sequence shown here is derived from an EMBL/GenBank/DDBJ whole genome shotgun (WGS) entry which is preliminary data.</text>
</comment>
<accession>A0ABT1CC46</accession>
<name>A0ABT1CC46_9PROT</name>
<protein>
    <submittedName>
        <fullName evidence="1">DUF5691 domain-containing protein</fullName>
    </submittedName>
</protein>
<gene>
    <name evidence="1" type="ORF">NF685_00090</name>
</gene>
<proteinExistence type="predicted"/>
<dbReference type="Pfam" id="PF18944">
    <property type="entry name" value="DUF5691"/>
    <property type="match status" value="1"/>
</dbReference>
<evidence type="ECO:0000313" key="1">
    <source>
        <dbReference type="EMBL" id="MCO6158433.1"/>
    </source>
</evidence>
<dbReference type="EMBL" id="JAMXQU010000001">
    <property type="protein sequence ID" value="MCO6158433.1"/>
    <property type="molecule type" value="Genomic_DNA"/>
</dbReference>
<dbReference type="RefSeq" id="WP_252848138.1">
    <property type="nucleotide sequence ID" value="NZ_BAPW01000038.1"/>
</dbReference>
<keyword evidence="2" id="KW-1185">Reference proteome</keyword>
<organism evidence="1 2">
    <name type="scientific">Asaia lannensis NBRC 102526</name>
    <dbReference type="NCBI Taxonomy" id="1307926"/>
    <lineage>
        <taxon>Bacteria</taxon>
        <taxon>Pseudomonadati</taxon>
        <taxon>Pseudomonadota</taxon>
        <taxon>Alphaproteobacteria</taxon>
        <taxon>Acetobacterales</taxon>
        <taxon>Acetobacteraceae</taxon>
        <taxon>Asaia</taxon>
    </lineage>
</organism>
<sequence length="488" mass="53579">MRRSCLPQSLLLGTARHPVDTEALPDFCGVAFTSCASQNIPPLPAALSVLALLTQSHAFGLPACPDMFDTVLPFVASRPIVSDEARRQILHLVGTEQGSCKDSAGRALAQCLSRCALQLHPFDEGKLRAFRRRHHAALNERVTFLLPTNGDGTPFPVAQDINASNWSHAPRPDGLAFLAALRESDSIQARNLIAAQLPLERAEARLQLVNLLWINRTAGDRPLLEALCKDRSAEIRRCATVFLDRLPGSIRTQSQLKDFISRLIVTRSGLLRRKSTITLQLPATLEKHRDEKSLIGMWMRQDYCLIESRAIAAMLGMSTDDLATAASEDQWLMECLSVAAANDHNWAMLSKLAAHAPEPLWPFLVAYGLDELGLRSAADRRHCLEAVIASPAHQADLPITTAWHYAIERLAERCDGPLPCAQAQILSNGIINHGAHGERSLVACVTLTPAEGLVSLRHDLEARSPRGGERAIFLVDTLIRLYQEKTSS</sequence>
<dbReference type="Proteomes" id="UP001523401">
    <property type="component" value="Unassembled WGS sequence"/>
</dbReference>
<reference evidence="1 2" key="1">
    <citation type="submission" date="2022-06" db="EMBL/GenBank/DDBJ databases">
        <title>Whole-genome of Asaia lannensis strain LMG 27011T.</title>
        <authorList>
            <person name="Sombolestani A."/>
        </authorList>
    </citation>
    <scope>NUCLEOTIDE SEQUENCE [LARGE SCALE GENOMIC DNA]</scope>
    <source>
        <strain evidence="1 2">NBRC 102526</strain>
    </source>
</reference>